<gene>
    <name evidence="3" type="ORF">CBW24_16145</name>
</gene>
<protein>
    <recommendedName>
        <fullName evidence="5">Zn-ribbon domain-containing OB-fold protein</fullName>
    </recommendedName>
</protein>
<evidence type="ECO:0000313" key="3">
    <source>
        <dbReference type="EMBL" id="ATI43687.1"/>
    </source>
</evidence>
<dbReference type="Gene3D" id="6.10.30.10">
    <property type="match status" value="1"/>
</dbReference>
<keyword evidence="3" id="KW-0614">Plasmid</keyword>
<proteinExistence type="predicted"/>
<dbReference type="SUPFAM" id="SSF50249">
    <property type="entry name" value="Nucleic acid-binding proteins"/>
    <property type="match status" value="1"/>
</dbReference>
<geneLocation type="plasmid" evidence="4">
    <name>pdy25-b</name>
</geneLocation>
<reference evidence="3 4" key="1">
    <citation type="submission" date="2017-05" db="EMBL/GenBank/DDBJ databases">
        <title>Comparative genomic and metabolic analysis of manganese-oxidizing mechanisms in Celeribater manganoxidans DY25T: its adaption to the environment of polymetallic nodule.</title>
        <authorList>
            <person name="Wang X."/>
        </authorList>
    </citation>
    <scope>NUCLEOTIDE SEQUENCE [LARGE SCALE GENOMIC DNA]</scope>
    <source>
        <strain evidence="3 4">DY25</strain>
        <plasmid evidence="4">pdy25-b</plasmid>
    </source>
</reference>
<dbReference type="Pfam" id="PF12172">
    <property type="entry name" value="zf-ChsH2"/>
    <property type="match status" value="1"/>
</dbReference>
<dbReference type="KEGG" id="cmag:CBW24_16145"/>
<dbReference type="Pfam" id="PF01796">
    <property type="entry name" value="OB_ChsH2_C"/>
    <property type="match status" value="1"/>
</dbReference>
<keyword evidence="4" id="KW-1185">Reference proteome</keyword>
<evidence type="ECO:0008006" key="5">
    <source>
        <dbReference type="Google" id="ProtNLM"/>
    </source>
</evidence>
<dbReference type="InterPro" id="IPR012340">
    <property type="entry name" value="NA-bd_OB-fold"/>
</dbReference>
<dbReference type="InterPro" id="IPR022002">
    <property type="entry name" value="ChsH2_Znr"/>
</dbReference>
<dbReference type="OrthoDB" id="3182121at2"/>
<dbReference type="Proteomes" id="UP000219050">
    <property type="component" value="Plasmid pDY25-B"/>
</dbReference>
<dbReference type="PANTHER" id="PTHR34075:SF5">
    <property type="entry name" value="BLR3430 PROTEIN"/>
    <property type="match status" value="1"/>
</dbReference>
<sequence length="146" mass="16280">MIEHLVPMSGDRPYPPRTTDFTQTFWDGLSERRFLTTVCKECGKKTFPPKPICPACMSAKVEWVELAGEGHIYSFTIIHAAPSIFSQETPYAVGIVDTVEGLRLGARLLMSPDRLRVSMPVSIARMDYEDGPYFGFVETKGDSADV</sequence>
<feature type="domain" description="ChsH2 C-terminal OB-fold" evidence="1">
    <location>
        <begin position="63"/>
        <end position="123"/>
    </location>
</feature>
<dbReference type="InterPro" id="IPR002878">
    <property type="entry name" value="ChsH2_C"/>
</dbReference>
<feature type="domain" description="ChsH2 rubredoxin-like zinc ribbon" evidence="2">
    <location>
        <begin position="26"/>
        <end position="62"/>
    </location>
</feature>
<accession>A0A291M4C7</accession>
<evidence type="ECO:0000313" key="4">
    <source>
        <dbReference type="Proteomes" id="UP000219050"/>
    </source>
</evidence>
<evidence type="ECO:0000259" key="1">
    <source>
        <dbReference type="Pfam" id="PF01796"/>
    </source>
</evidence>
<dbReference type="PANTHER" id="PTHR34075">
    <property type="entry name" value="BLR3430 PROTEIN"/>
    <property type="match status" value="1"/>
</dbReference>
<dbReference type="EMBL" id="CP021406">
    <property type="protein sequence ID" value="ATI43687.1"/>
    <property type="molecule type" value="Genomic_DNA"/>
</dbReference>
<evidence type="ECO:0000259" key="2">
    <source>
        <dbReference type="Pfam" id="PF12172"/>
    </source>
</evidence>
<organism evidence="3 4">
    <name type="scientific">Pacificitalea manganoxidans</name>
    <dbReference type="NCBI Taxonomy" id="1411902"/>
    <lineage>
        <taxon>Bacteria</taxon>
        <taxon>Pseudomonadati</taxon>
        <taxon>Pseudomonadota</taxon>
        <taxon>Alphaproteobacteria</taxon>
        <taxon>Rhodobacterales</taxon>
        <taxon>Paracoccaceae</taxon>
        <taxon>Pacificitalea</taxon>
    </lineage>
</organism>
<name>A0A291M4C7_9RHOB</name>
<dbReference type="AlphaFoldDB" id="A0A291M4C7"/>
<dbReference type="InterPro" id="IPR052513">
    <property type="entry name" value="Thioester_dehydratase-like"/>
</dbReference>
<dbReference type="RefSeq" id="WP_097374418.1">
    <property type="nucleotide sequence ID" value="NZ_CP021406.1"/>
</dbReference>